<proteinExistence type="predicted"/>
<feature type="region of interest" description="Disordered" evidence="1">
    <location>
        <begin position="1"/>
        <end position="23"/>
    </location>
</feature>
<accession>A0ABX2K8D7</accession>
<organism evidence="3 4">
    <name type="scientific">Azospirillum melinis</name>
    <dbReference type="NCBI Taxonomy" id="328839"/>
    <lineage>
        <taxon>Bacteria</taxon>
        <taxon>Pseudomonadati</taxon>
        <taxon>Pseudomonadota</taxon>
        <taxon>Alphaproteobacteria</taxon>
        <taxon>Rhodospirillales</taxon>
        <taxon>Azospirillaceae</taxon>
        <taxon>Azospirillum</taxon>
    </lineage>
</organism>
<evidence type="ECO:0000256" key="1">
    <source>
        <dbReference type="SAM" id="MobiDB-lite"/>
    </source>
</evidence>
<dbReference type="PANTHER" id="PTHR33933:SF1">
    <property type="entry name" value="PROTEIN ADENYLYLTRANSFERASE MNTA-RELATED"/>
    <property type="match status" value="1"/>
</dbReference>
<dbReference type="PANTHER" id="PTHR33933">
    <property type="entry name" value="NUCLEOTIDYLTRANSFERASE"/>
    <property type="match status" value="1"/>
</dbReference>
<evidence type="ECO:0000259" key="2">
    <source>
        <dbReference type="Pfam" id="PF18765"/>
    </source>
</evidence>
<dbReference type="CDD" id="cd05403">
    <property type="entry name" value="NT_KNTase_like"/>
    <property type="match status" value="1"/>
</dbReference>
<reference evidence="3 4" key="1">
    <citation type="submission" date="2019-10" db="EMBL/GenBank/DDBJ databases">
        <title>Genome sequence of Azospirillum melinis.</title>
        <authorList>
            <person name="Ambrosini A."/>
            <person name="Sant'Anna F.H."/>
            <person name="Cassan F.D."/>
            <person name="Souza E.M."/>
            <person name="Passaglia L.M.P."/>
        </authorList>
    </citation>
    <scope>NUCLEOTIDE SEQUENCE [LARGE SCALE GENOMIC DNA]</scope>
    <source>
        <strain evidence="3 4">TMCY0552</strain>
    </source>
</reference>
<dbReference type="InterPro" id="IPR041633">
    <property type="entry name" value="Polbeta"/>
</dbReference>
<dbReference type="EMBL" id="WHOS01000005">
    <property type="protein sequence ID" value="NUA98932.1"/>
    <property type="molecule type" value="Genomic_DNA"/>
</dbReference>
<feature type="compositionally biased region" description="Low complexity" evidence="1">
    <location>
        <begin position="1"/>
        <end position="16"/>
    </location>
</feature>
<dbReference type="SUPFAM" id="SSF81301">
    <property type="entry name" value="Nucleotidyltransferase"/>
    <property type="match status" value="1"/>
</dbReference>
<keyword evidence="4" id="KW-1185">Reference proteome</keyword>
<name>A0ABX2K8D7_9PROT</name>
<evidence type="ECO:0000313" key="3">
    <source>
        <dbReference type="EMBL" id="NUA98932.1"/>
    </source>
</evidence>
<dbReference type="InterPro" id="IPR043519">
    <property type="entry name" value="NT_sf"/>
</dbReference>
<protein>
    <recommendedName>
        <fullName evidence="2">Polymerase beta nucleotidyltransferase domain-containing protein</fullName>
    </recommendedName>
</protein>
<comment type="caution">
    <text evidence="3">The sequence shown here is derived from an EMBL/GenBank/DDBJ whole genome shotgun (WGS) entry which is preliminary data.</text>
</comment>
<dbReference type="InterPro" id="IPR052548">
    <property type="entry name" value="Type_VII_TA_antitoxin"/>
</dbReference>
<dbReference type="Proteomes" id="UP000605086">
    <property type="component" value="Unassembled WGS sequence"/>
</dbReference>
<dbReference type="Gene3D" id="3.30.460.10">
    <property type="entry name" value="Beta Polymerase, domain 2"/>
    <property type="match status" value="1"/>
</dbReference>
<gene>
    <name evidence="3" type="ORF">GBZ48_06490</name>
</gene>
<dbReference type="Pfam" id="PF18765">
    <property type="entry name" value="Polbeta"/>
    <property type="match status" value="1"/>
</dbReference>
<sequence>MRWTGRAASAGATSAGGRWGGKGGYKNSPGRVILEFGPNRCRLPPVMDTAPQTHAAIAAFRQGAEAVFGSRLDSILLFGSRSRDDYTDESDLDLAVILKDEPSDPLEAADRIMDIAFVPTMEAGRIVQPFVWSVRTLRTSQHPLITTVREQGVPV</sequence>
<feature type="domain" description="Polymerase beta nucleotidyltransferase" evidence="2">
    <location>
        <begin position="73"/>
        <end position="115"/>
    </location>
</feature>
<evidence type="ECO:0000313" key="4">
    <source>
        <dbReference type="Proteomes" id="UP000605086"/>
    </source>
</evidence>